<feature type="domain" description="ABC transporter substrate-binding protein PnrA-like" evidence="3">
    <location>
        <begin position="52"/>
        <end position="340"/>
    </location>
</feature>
<evidence type="ECO:0000256" key="1">
    <source>
        <dbReference type="ARBA" id="ARBA00022729"/>
    </source>
</evidence>
<dbReference type="GO" id="GO:0005886">
    <property type="term" value="C:plasma membrane"/>
    <property type="evidence" value="ECO:0007669"/>
    <property type="project" value="InterPro"/>
</dbReference>
<organism evidence="4 5">
    <name type="scientific">[Ruminococcus] lactaris</name>
    <dbReference type="NCBI Taxonomy" id="46228"/>
    <lineage>
        <taxon>Bacteria</taxon>
        <taxon>Bacillati</taxon>
        <taxon>Bacillota</taxon>
        <taxon>Clostridia</taxon>
        <taxon>Lachnospirales</taxon>
        <taxon>Lachnospiraceae</taxon>
        <taxon>Mediterraneibacter</taxon>
    </lineage>
</organism>
<evidence type="ECO:0000313" key="4">
    <source>
        <dbReference type="EMBL" id="RGK40238.1"/>
    </source>
</evidence>
<accession>A0A3E4LS12</accession>
<sequence length="378" mass="41110">MKKKLLSLLMVTALTASLVAGCGSNGDSKDKSSGSDRETKDVSELVIGEIEYSVIDDGGWAQSMHEGLVKACEDLGIDTKTNLLTMEEISEEDTSLIESTVEELVDEGADIIFGCSAGYSAILAELQQEYPDVIFAQQSNDVYDNIIEFQIRGYEGDFLTGYLSALMNEGSNQLGFCASMDEASVRTAINAYALGAKYANPDAKVQVLWADSWYDLDVESQNAKTLIDNGIKYMGMEASSPAVPQTCEENGAFCIGYNVDMQASAPKAVLTSFVWNWAPIFEDIMKKTADGTIDISANYYEGGECAALAPFNKDLVPQEIQDKVEELREKINNGDVQVYAGELKDDQGNVLVKDGEVMSDDDILAQDFFVDNVIGGKK</sequence>
<dbReference type="PANTHER" id="PTHR43208:SF1">
    <property type="entry name" value="ABC TRANSPORTER SUBSTRATE-BINDING PROTEIN"/>
    <property type="match status" value="1"/>
</dbReference>
<keyword evidence="1 2" id="KW-0732">Signal</keyword>
<dbReference type="InterPro" id="IPR052910">
    <property type="entry name" value="ABC-Purine-Binding"/>
</dbReference>
<dbReference type="Gene3D" id="3.40.50.2300">
    <property type="match status" value="2"/>
</dbReference>
<proteinExistence type="predicted"/>
<feature type="chain" id="PRO_5038398596" evidence="2">
    <location>
        <begin position="21"/>
        <end position="378"/>
    </location>
</feature>
<dbReference type="AlphaFoldDB" id="A0A3E4LS12"/>
<dbReference type="PROSITE" id="PS51257">
    <property type="entry name" value="PROKAR_LIPOPROTEIN"/>
    <property type="match status" value="1"/>
</dbReference>
<dbReference type="Proteomes" id="UP000260793">
    <property type="component" value="Unassembled WGS sequence"/>
</dbReference>
<dbReference type="Pfam" id="PF02608">
    <property type="entry name" value="Bmp"/>
    <property type="match status" value="1"/>
</dbReference>
<dbReference type="RefSeq" id="WP_005609692.1">
    <property type="nucleotide sequence ID" value="NZ_CABKOA010000035.1"/>
</dbReference>
<protein>
    <submittedName>
        <fullName evidence="4">BMP family ABC transporter substrate-binding protein</fullName>
    </submittedName>
</protein>
<dbReference type="GeneID" id="77333143"/>
<reference evidence="4 5" key="1">
    <citation type="submission" date="2018-08" db="EMBL/GenBank/DDBJ databases">
        <title>A genome reference for cultivated species of the human gut microbiota.</title>
        <authorList>
            <person name="Zou Y."/>
            <person name="Xue W."/>
            <person name="Luo G."/>
        </authorList>
    </citation>
    <scope>NUCLEOTIDE SEQUENCE [LARGE SCALE GENOMIC DNA]</scope>
    <source>
        <strain evidence="4 5">TF11-7</strain>
    </source>
</reference>
<comment type="caution">
    <text evidence="4">The sequence shown here is derived from an EMBL/GenBank/DDBJ whole genome shotgun (WGS) entry which is preliminary data.</text>
</comment>
<evidence type="ECO:0000259" key="3">
    <source>
        <dbReference type="Pfam" id="PF02608"/>
    </source>
</evidence>
<feature type="signal peptide" evidence="2">
    <location>
        <begin position="1"/>
        <end position="20"/>
    </location>
</feature>
<dbReference type="EMBL" id="QSQN01000015">
    <property type="protein sequence ID" value="RGK40238.1"/>
    <property type="molecule type" value="Genomic_DNA"/>
</dbReference>
<dbReference type="InterPro" id="IPR003760">
    <property type="entry name" value="PnrA-like"/>
</dbReference>
<evidence type="ECO:0000256" key="2">
    <source>
        <dbReference type="SAM" id="SignalP"/>
    </source>
</evidence>
<name>A0A3E4LS12_9FIRM</name>
<gene>
    <name evidence="4" type="ORF">DXD17_07080</name>
</gene>
<dbReference type="PANTHER" id="PTHR43208">
    <property type="entry name" value="ABC TRANSPORTER SUBSTRATE-BINDING PROTEIN"/>
    <property type="match status" value="1"/>
</dbReference>
<evidence type="ECO:0000313" key="5">
    <source>
        <dbReference type="Proteomes" id="UP000260793"/>
    </source>
</evidence>